<accession>A0AAP0IXA0</accession>
<sequence length="328" mass="37299">MERRSRADGDLGFHRSRRPSSSSSKPPNRSDASQSKNKRIETKEDRFTADDSSMNSSSSTSSPIVGTCSEMCPVRERAQRERLRDLSVFERLNGNPGRTSPSLAPSDVRPLQVLQGTLTYLLNLFNNSSEYPFEVVHDFIFDRTRAIRQDLSMQNVVDDQAVCMHEEMVKFHIISHYRLSRCIDNPHASSLRHLNMEQLLKSLTSLYDLYEANQKSSSVTKNKAEFYSFYVLLQLGSKSQLMGESLSLWFRRLAASSIIKSKEMCFARRVLRMGSFTRFIATTASEASHLQLCIMEPYIAEFALAKLWATERGLEESQNSEAVAPLLK</sequence>
<keyword evidence="4" id="KW-1185">Reference proteome</keyword>
<evidence type="ECO:0000313" key="3">
    <source>
        <dbReference type="EMBL" id="KAK9122598.1"/>
    </source>
</evidence>
<dbReference type="InterPro" id="IPR045107">
    <property type="entry name" value="SAC3/GANP/THP3"/>
</dbReference>
<feature type="compositionally biased region" description="Low complexity" evidence="1">
    <location>
        <begin position="19"/>
        <end position="30"/>
    </location>
</feature>
<evidence type="ECO:0000313" key="4">
    <source>
        <dbReference type="Proteomes" id="UP001417504"/>
    </source>
</evidence>
<organism evidence="3 4">
    <name type="scientific">Stephania japonica</name>
    <dbReference type="NCBI Taxonomy" id="461633"/>
    <lineage>
        <taxon>Eukaryota</taxon>
        <taxon>Viridiplantae</taxon>
        <taxon>Streptophyta</taxon>
        <taxon>Embryophyta</taxon>
        <taxon>Tracheophyta</taxon>
        <taxon>Spermatophyta</taxon>
        <taxon>Magnoliopsida</taxon>
        <taxon>Ranunculales</taxon>
        <taxon>Menispermaceae</taxon>
        <taxon>Menispermoideae</taxon>
        <taxon>Cissampelideae</taxon>
        <taxon>Stephania</taxon>
    </lineage>
</organism>
<dbReference type="Pfam" id="PF03399">
    <property type="entry name" value="SAC3_GANP"/>
    <property type="match status" value="1"/>
</dbReference>
<proteinExistence type="predicted"/>
<dbReference type="EMBL" id="JBBNAE010000005">
    <property type="protein sequence ID" value="KAK9122598.1"/>
    <property type="molecule type" value="Genomic_DNA"/>
</dbReference>
<feature type="region of interest" description="Disordered" evidence="1">
    <location>
        <begin position="1"/>
        <end position="70"/>
    </location>
</feature>
<feature type="compositionally biased region" description="Basic and acidic residues" evidence="1">
    <location>
        <begin position="1"/>
        <end position="13"/>
    </location>
</feature>
<dbReference type="GO" id="GO:0005737">
    <property type="term" value="C:cytoplasm"/>
    <property type="evidence" value="ECO:0007669"/>
    <property type="project" value="TreeGrafter"/>
</dbReference>
<feature type="domain" description="SAC3/GANP/THP3 conserved" evidence="2">
    <location>
        <begin position="71"/>
        <end position="314"/>
    </location>
</feature>
<dbReference type="InterPro" id="IPR005062">
    <property type="entry name" value="SAC3/GANP/THP3_conserved"/>
</dbReference>
<dbReference type="AlphaFoldDB" id="A0AAP0IXA0"/>
<dbReference type="GO" id="GO:0006406">
    <property type="term" value="P:mRNA export from nucleus"/>
    <property type="evidence" value="ECO:0007669"/>
    <property type="project" value="TreeGrafter"/>
</dbReference>
<dbReference type="PANTHER" id="PTHR12436">
    <property type="entry name" value="80 KDA MCM3-ASSOCIATED PROTEIN"/>
    <property type="match status" value="1"/>
</dbReference>
<reference evidence="3 4" key="1">
    <citation type="submission" date="2024-01" db="EMBL/GenBank/DDBJ databases">
        <title>Genome assemblies of Stephania.</title>
        <authorList>
            <person name="Yang L."/>
        </authorList>
    </citation>
    <scope>NUCLEOTIDE SEQUENCE [LARGE SCALE GENOMIC DNA]</scope>
    <source>
        <strain evidence="3">QJT</strain>
        <tissue evidence="3">Leaf</tissue>
    </source>
</reference>
<feature type="compositionally biased region" description="Low complexity" evidence="1">
    <location>
        <begin position="52"/>
        <end position="62"/>
    </location>
</feature>
<protein>
    <recommendedName>
        <fullName evidence="2">SAC3/GANP/THP3 conserved domain-containing protein</fullName>
    </recommendedName>
</protein>
<feature type="compositionally biased region" description="Basic and acidic residues" evidence="1">
    <location>
        <begin position="38"/>
        <end position="49"/>
    </location>
</feature>
<dbReference type="PANTHER" id="PTHR12436:SF3">
    <property type="entry name" value="GERMINAL-CENTER ASSOCIATED NUCLEAR PROTEIN"/>
    <property type="match status" value="1"/>
</dbReference>
<evidence type="ECO:0000256" key="1">
    <source>
        <dbReference type="SAM" id="MobiDB-lite"/>
    </source>
</evidence>
<dbReference type="Gene3D" id="1.25.40.990">
    <property type="match status" value="1"/>
</dbReference>
<gene>
    <name evidence="3" type="ORF">Sjap_012200</name>
</gene>
<evidence type="ECO:0000259" key="2">
    <source>
        <dbReference type="Pfam" id="PF03399"/>
    </source>
</evidence>
<dbReference type="Proteomes" id="UP001417504">
    <property type="component" value="Unassembled WGS sequence"/>
</dbReference>
<dbReference type="GO" id="GO:0070390">
    <property type="term" value="C:transcription export complex 2"/>
    <property type="evidence" value="ECO:0007669"/>
    <property type="project" value="TreeGrafter"/>
</dbReference>
<name>A0AAP0IXA0_9MAGN</name>
<comment type="caution">
    <text evidence="3">The sequence shown here is derived from an EMBL/GenBank/DDBJ whole genome shotgun (WGS) entry which is preliminary data.</text>
</comment>